<comment type="caution">
    <text evidence="3">The sequence shown here is derived from an EMBL/GenBank/DDBJ whole genome shotgun (WGS) entry which is preliminary data.</text>
</comment>
<organism evidence="3 4">
    <name type="scientific">Arachis hypogaea</name>
    <name type="common">Peanut</name>
    <dbReference type="NCBI Taxonomy" id="3818"/>
    <lineage>
        <taxon>Eukaryota</taxon>
        <taxon>Viridiplantae</taxon>
        <taxon>Streptophyta</taxon>
        <taxon>Embryophyta</taxon>
        <taxon>Tracheophyta</taxon>
        <taxon>Spermatophyta</taxon>
        <taxon>Magnoliopsida</taxon>
        <taxon>eudicotyledons</taxon>
        <taxon>Gunneridae</taxon>
        <taxon>Pentapetalae</taxon>
        <taxon>rosids</taxon>
        <taxon>fabids</taxon>
        <taxon>Fabales</taxon>
        <taxon>Fabaceae</taxon>
        <taxon>Papilionoideae</taxon>
        <taxon>50 kb inversion clade</taxon>
        <taxon>dalbergioids sensu lato</taxon>
        <taxon>Dalbergieae</taxon>
        <taxon>Pterocarpus clade</taxon>
        <taxon>Arachis</taxon>
    </lineage>
</organism>
<dbReference type="PANTHER" id="PTHR31625">
    <property type="match status" value="1"/>
</dbReference>
<evidence type="ECO:0000256" key="2">
    <source>
        <dbReference type="ARBA" id="ARBA00023315"/>
    </source>
</evidence>
<dbReference type="InterPro" id="IPR051504">
    <property type="entry name" value="Plant_metabolite_acyltrans"/>
</dbReference>
<evidence type="ECO:0000313" key="4">
    <source>
        <dbReference type="Proteomes" id="UP000289738"/>
    </source>
</evidence>
<dbReference type="EMBL" id="SDMP01000012">
    <property type="protein sequence ID" value="RYR23840.1"/>
    <property type="molecule type" value="Genomic_DNA"/>
</dbReference>
<dbReference type="InterPro" id="IPR023213">
    <property type="entry name" value="CAT-like_dom_sf"/>
</dbReference>
<gene>
    <name evidence="3" type="ORF">Ahy_B02g057335</name>
</gene>
<dbReference type="AlphaFoldDB" id="A0A445ABK1"/>
<dbReference type="Gene3D" id="3.30.559.10">
    <property type="entry name" value="Chloramphenicol acetyltransferase-like domain"/>
    <property type="match status" value="2"/>
</dbReference>
<keyword evidence="4" id="KW-1185">Reference proteome</keyword>
<reference evidence="3 4" key="1">
    <citation type="submission" date="2019-01" db="EMBL/GenBank/DDBJ databases">
        <title>Sequencing of cultivated peanut Arachis hypogaea provides insights into genome evolution and oil improvement.</title>
        <authorList>
            <person name="Chen X."/>
        </authorList>
    </citation>
    <scope>NUCLEOTIDE SEQUENCE [LARGE SCALE GENOMIC DNA]</scope>
    <source>
        <strain evidence="4">cv. Fuhuasheng</strain>
        <tissue evidence="3">Leaves</tissue>
    </source>
</reference>
<evidence type="ECO:0000256" key="1">
    <source>
        <dbReference type="ARBA" id="ARBA00022679"/>
    </source>
</evidence>
<accession>A0A445ABK1</accession>
<keyword evidence="2" id="KW-0012">Acyltransferase</keyword>
<dbReference type="OrthoDB" id="1862401at2759"/>
<proteinExistence type="predicted"/>
<dbReference type="Proteomes" id="UP000289738">
    <property type="component" value="Chromosome B02"/>
</dbReference>
<sequence length="486" mass="54126">MANKVNEHDQTVNLIEKCQVGPPPGSVPSPNSIPLSFFDLPWLCCPITCKRIFFYDFPYPKTQFVEKVLPNLKHSLSLTLKHFFPFSSNIIFPPKPQSPHILYSEGDTLSFIVAESTTNFNNLISHAPKDATILDPFVPTLPSPRALQDGTLLISPVAIQVTVLPNSGFTICVTFSHMVGDGRAFHNFLKFWSSLCMSKRVTSSFDESLLSFPILARDKIEDPNKLKPNFLEEMWNMSLNSIAWMDSVIPYNATNDMVRQTTVLRPEHIENLKKLVSMKCQSLGEGTSLHVSTFVVTCSLIWVSNVMLGLTHVGVEEFPNEDEEVYFLFFADCRYLSELKIPLTYFGNCLAGALVAIQKSKLVGQNGIFEAAIAIGSKIRDVQSEPYEGVEGLMSLAMMKNNAAMTQRVLAVTGSSKFGSYETDFGWGKPKLNELLHANYPGIFSLSPCRDIDDGVEVGVALETDRIDKFNIILNELLTNTADLQD</sequence>
<dbReference type="Gramene" id="arahy.Tifrunner.gnm2.ann2.Ah12g016200.1">
    <property type="protein sequence ID" value="arahy.Tifrunner.gnm2.ann2.Ah12g016200.1-CDS-1"/>
    <property type="gene ID" value="arahy.Tifrunner.gnm2.ann2.Ah12g016200"/>
</dbReference>
<dbReference type="SMR" id="A0A445ABK1"/>
<dbReference type="GO" id="GO:0016747">
    <property type="term" value="F:acyltransferase activity, transferring groups other than amino-acyl groups"/>
    <property type="evidence" value="ECO:0007669"/>
    <property type="project" value="UniProtKB-ARBA"/>
</dbReference>
<dbReference type="STRING" id="3818.A0A445ABK1"/>
<protein>
    <submittedName>
        <fullName evidence="3">Uncharacterized protein</fullName>
    </submittedName>
</protein>
<name>A0A445ABK1_ARAHY</name>
<keyword evidence="1" id="KW-0808">Transferase</keyword>
<dbReference type="Pfam" id="PF02458">
    <property type="entry name" value="Transferase"/>
    <property type="match status" value="1"/>
</dbReference>
<evidence type="ECO:0000313" key="3">
    <source>
        <dbReference type="EMBL" id="RYR23840.1"/>
    </source>
</evidence>